<dbReference type="PANTHER" id="PTHR11070:SF2">
    <property type="entry name" value="ATP-DEPENDENT DNA HELICASE SRS2"/>
    <property type="match status" value="1"/>
</dbReference>
<feature type="domain" description="UvrD-like helicase ATP-binding" evidence="16">
    <location>
        <begin position="2"/>
        <end position="391"/>
    </location>
</feature>
<dbReference type="InterPro" id="IPR014016">
    <property type="entry name" value="UvrD-like_ATP-bd"/>
</dbReference>
<dbReference type="InterPro" id="IPR013986">
    <property type="entry name" value="DExx_box_DNA_helicase_dom_sf"/>
</dbReference>
<dbReference type="Gene3D" id="1.10.10.160">
    <property type="match status" value="1"/>
</dbReference>
<name>A0A9Q4Q550_9EURY</name>
<dbReference type="PROSITE" id="PS51217">
    <property type="entry name" value="UVRD_HELICASE_CTER"/>
    <property type="match status" value="1"/>
</dbReference>
<comment type="caution">
    <text evidence="18">The sequence shown here is derived from an EMBL/GenBank/DDBJ whole genome shotgun (WGS) entry which is preliminary data.</text>
</comment>
<dbReference type="GO" id="GO:0003677">
    <property type="term" value="F:DNA binding"/>
    <property type="evidence" value="ECO:0007669"/>
    <property type="project" value="UniProtKB-KW"/>
</dbReference>
<evidence type="ECO:0000313" key="18">
    <source>
        <dbReference type="EMBL" id="MDF9748217.1"/>
    </source>
</evidence>
<evidence type="ECO:0000256" key="2">
    <source>
        <dbReference type="ARBA" id="ARBA00022722"/>
    </source>
</evidence>
<dbReference type="PROSITE" id="PS50138">
    <property type="entry name" value="BRCA2_REPEAT"/>
    <property type="match status" value="1"/>
</dbReference>
<evidence type="ECO:0000256" key="15">
    <source>
        <dbReference type="PROSITE-ProRule" id="PRU00560"/>
    </source>
</evidence>
<evidence type="ECO:0000256" key="6">
    <source>
        <dbReference type="ARBA" id="ARBA00022806"/>
    </source>
</evidence>
<evidence type="ECO:0000256" key="10">
    <source>
        <dbReference type="ARBA" id="ARBA00023204"/>
    </source>
</evidence>
<evidence type="ECO:0000256" key="9">
    <source>
        <dbReference type="ARBA" id="ARBA00023125"/>
    </source>
</evidence>
<dbReference type="InterPro" id="IPR011604">
    <property type="entry name" value="PDDEXK-like_dom_sf"/>
</dbReference>
<accession>A0A9Q4Q550</accession>
<evidence type="ECO:0000259" key="16">
    <source>
        <dbReference type="PROSITE" id="PS51198"/>
    </source>
</evidence>
<dbReference type="InterPro" id="IPR027417">
    <property type="entry name" value="P-loop_NTPase"/>
</dbReference>
<reference evidence="18" key="1">
    <citation type="submission" date="2022-06" db="EMBL/GenBank/DDBJ databases">
        <title>Natrinema sp. a new haloarchaeum isolate from saline soil.</title>
        <authorList>
            <person name="Strakova D."/>
            <person name="Galisteo C."/>
            <person name="Sanchez-Porro C."/>
            <person name="Ventosa A."/>
        </authorList>
    </citation>
    <scope>NUCLEOTIDE SEQUENCE</scope>
    <source>
        <strain evidence="18">S1CR25-10</strain>
    </source>
</reference>
<dbReference type="PROSITE" id="PS51198">
    <property type="entry name" value="UVRD_HELICASE_ATP_BIND"/>
    <property type="match status" value="1"/>
</dbReference>
<dbReference type="GO" id="GO:0004527">
    <property type="term" value="F:exonuclease activity"/>
    <property type="evidence" value="ECO:0007669"/>
    <property type="project" value="UniProtKB-KW"/>
</dbReference>
<evidence type="ECO:0000256" key="3">
    <source>
        <dbReference type="ARBA" id="ARBA00022741"/>
    </source>
</evidence>
<keyword evidence="6 15" id="KW-0347">Helicase</keyword>
<dbReference type="PANTHER" id="PTHR11070">
    <property type="entry name" value="UVRD / RECB / PCRA DNA HELICASE FAMILY MEMBER"/>
    <property type="match status" value="1"/>
</dbReference>
<dbReference type="Gene3D" id="3.90.320.10">
    <property type="match status" value="1"/>
</dbReference>
<dbReference type="GO" id="GO:0000725">
    <property type="term" value="P:recombinational repair"/>
    <property type="evidence" value="ECO:0007669"/>
    <property type="project" value="TreeGrafter"/>
</dbReference>
<keyword evidence="8 15" id="KW-0067">ATP-binding</keyword>
<dbReference type="Pfam" id="PF00580">
    <property type="entry name" value="UvrD-helicase"/>
    <property type="match status" value="1"/>
</dbReference>
<comment type="similarity">
    <text evidence="1">Belongs to the helicase family. UvrD subfamily.</text>
</comment>
<evidence type="ECO:0000256" key="1">
    <source>
        <dbReference type="ARBA" id="ARBA00009922"/>
    </source>
</evidence>
<keyword evidence="10" id="KW-0234">DNA repair</keyword>
<protein>
    <recommendedName>
        <fullName evidence="13">DNA 3'-5' helicase</fullName>
        <ecNumber evidence="13">5.6.2.4</ecNumber>
    </recommendedName>
</protein>
<comment type="catalytic activity">
    <reaction evidence="14">
        <text>ATP + H2O = ADP + phosphate + H(+)</text>
        <dbReference type="Rhea" id="RHEA:13065"/>
        <dbReference type="ChEBI" id="CHEBI:15377"/>
        <dbReference type="ChEBI" id="CHEBI:15378"/>
        <dbReference type="ChEBI" id="CHEBI:30616"/>
        <dbReference type="ChEBI" id="CHEBI:43474"/>
        <dbReference type="ChEBI" id="CHEBI:456216"/>
        <dbReference type="EC" id="5.6.2.4"/>
    </reaction>
</comment>
<keyword evidence="4" id="KW-0227">DNA damage</keyword>
<evidence type="ECO:0000313" key="19">
    <source>
        <dbReference type="Proteomes" id="UP001154061"/>
    </source>
</evidence>
<feature type="domain" description="UvrD-like helicase C-terminal" evidence="17">
    <location>
        <begin position="392"/>
        <end position="647"/>
    </location>
</feature>
<dbReference type="RefSeq" id="WP_277524780.1">
    <property type="nucleotide sequence ID" value="NZ_JAMQOT010000013.1"/>
</dbReference>
<evidence type="ECO:0000256" key="13">
    <source>
        <dbReference type="ARBA" id="ARBA00034808"/>
    </source>
</evidence>
<evidence type="ECO:0000256" key="12">
    <source>
        <dbReference type="ARBA" id="ARBA00034617"/>
    </source>
</evidence>
<gene>
    <name evidence="18" type="ORF">NDI89_21845</name>
</gene>
<evidence type="ECO:0000256" key="7">
    <source>
        <dbReference type="ARBA" id="ARBA00022839"/>
    </source>
</evidence>
<evidence type="ECO:0000256" key="11">
    <source>
        <dbReference type="ARBA" id="ARBA00023235"/>
    </source>
</evidence>
<keyword evidence="7" id="KW-0269">Exonuclease</keyword>
<evidence type="ECO:0000256" key="14">
    <source>
        <dbReference type="ARBA" id="ARBA00048988"/>
    </source>
</evidence>
<dbReference type="InterPro" id="IPR011335">
    <property type="entry name" value="Restrct_endonuc-II-like"/>
</dbReference>
<dbReference type="SUPFAM" id="SSF52540">
    <property type="entry name" value="P-loop containing nucleoside triphosphate hydrolases"/>
    <property type="match status" value="1"/>
</dbReference>
<dbReference type="InterPro" id="IPR014017">
    <property type="entry name" value="DNA_helicase_UvrD-like_C"/>
</dbReference>
<evidence type="ECO:0000259" key="17">
    <source>
        <dbReference type="PROSITE" id="PS51217"/>
    </source>
</evidence>
<dbReference type="GO" id="GO:0005524">
    <property type="term" value="F:ATP binding"/>
    <property type="evidence" value="ECO:0007669"/>
    <property type="project" value="UniProtKB-UniRule"/>
</dbReference>
<dbReference type="AlphaFoldDB" id="A0A9Q4Q550"/>
<dbReference type="CDD" id="cd17932">
    <property type="entry name" value="DEXQc_UvrD"/>
    <property type="match status" value="1"/>
</dbReference>
<dbReference type="Gene3D" id="3.40.50.300">
    <property type="entry name" value="P-loop containing nucleotide triphosphate hydrolases"/>
    <property type="match status" value="4"/>
</dbReference>
<keyword evidence="5 15" id="KW-0378">Hydrolase</keyword>
<dbReference type="InterPro" id="IPR038726">
    <property type="entry name" value="PDDEXK_AddAB-type"/>
</dbReference>
<dbReference type="GO" id="GO:0043138">
    <property type="term" value="F:3'-5' DNA helicase activity"/>
    <property type="evidence" value="ECO:0007669"/>
    <property type="project" value="UniProtKB-EC"/>
</dbReference>
<evidence type="ECO:0000256" key="4">
    <source>
        <dbReference type="ARBA" id="ARBA00022763"/>
    </source>
</evidence>
<dbReference type="EMBL" id="JAMQOT010000013">
    <property type="protein sequence ID" value="MDF9748217.1"/>
    <property type="molecule type" value="Genomic_DNA"/>
</dbReference>
<dbReference type="Pfam" id="PF12705">
    <property type="entry name" value="PDDEXK_1"/>
    <property type="match status" value="1"/>
</dbReference>
<keyword evidence="9" id="KW-0238">DNA-binding</keyword>
<keyword evidence="3 15" id="KW-0547">Nucleotide-binding</keyword>
<dbReference type="Pfam" id="PF13361">
    <property type="entry name" value="UvrD_C"/>
    <property type="match status" value="2"/>
</dbReference>
<organism evidence="18 19">
    <name type="scientific">Natrinema salsiterrestre</name>
    <dbReference type="NCBI Taxonomy" id="2950540"/>
    <lineage>
        <taxon>Archaea</taxon>
        <taxon>Methanobacteriati</taxon>
        <taxon>Methanobacteriota</taxon>
        <taxon>Stenosarchaea group</taxon>
        <taxon>Halobacteria</taxon>
        <taxon>Halobacteriales</taxon>
        <taxon>Natrialbaceae</taxon>
        <taxon>Natrinema</taxon>
    </lineage>
</organism>
<dbReference type="SUPFAM" id="SSF52980">
    <property type="entry name" value="Restriction endonuclease-like"/>
    <property type="match status" value="1"/>
</dbReference>
<dbReference type="InterPro" id="IPR000212">
    <property type="entry name" value="DNA_helicase_UvrD/REP"/>
</dbReference>
<keyword evidence="19" id="KW-1185">Reference proteome</keyword>
<keyword evidence="2" id="KW-0540">Nuclease</keyword>
<feature type="binding site" evidence="15">
    <location>
        <begin position="23"/>
        <end position="30"/>
    </location>
    <ligand>
        <name>ATP</name>
        <dbReference type="ChEBI" id="CHEBI:30616"/>
    </ligand>
</feature>
<dbReference type="Proteomes" id="UP001154061">
    <property type="component" value="Unassembled WGS sequence"/>
</dbReference>
<dbReference type="Gene3D" id="1.10.486.10">
    <property type="entry name" value="PCRA, domain 4"/>
    <property type="match status" value="1"/>
</dbReference>
<evidence type="ECO:0000256" key="8">
    <source>
        <dbReference type="ARBA" id="ARBA00022840"/>
    </source>
</evidence>
<evidence type="ECO:0000256" key="5">
    <source>
        <dbReference type="ARBA" id="ARBA00022801"/>
    </source>
</evidence>
<comment type="catalytic activity">
    <reaction evidence="12">
        <text>Couples ATP hydrolysis with the unwinding of duplex DNA by translocating in the 3'-5' direction.</text>
        <dbReference type="EC" id="5.6.2.4"/>
    </reaction>
</comment>
<dbReference type="InterPro" id="IPR002093">
    <property type="entry name" value="BRCA2_repeat"/>
</dbReference>
<sequence>MTEPNTQQRELIESTEGTYLVDAGAGTGKTFAVTRRYANIVEQSGVEPDDVLLVTFTNNAATEMKERIVGQCQYGMRELADAPIRTFHSLCHDHLQEHGHTAPAYLGIDDTITGSTRIVSDDVVEDGLFREFIDGFSDDNPAYDDLFRAISAPMELLGLIEELASKGVFPTADGWYRNGERYLDGNFDAFKRLFDDRNEPRNDGSKQSRLRSKLYSYGKNKNYLPAAPDKAEIRGDGKQVPDAVAWAAFEEDRSDLKGFVHDVYYDYLRFALRRNYLNFGFLQLFAFVLLCENHELRGEAAFEYVMVDEFQDSSEIQFKLALLLAGTDNVCVVGDWKQSIYGFQYADVDNIVEFETRLNGFAEELNRDADRVRFDTTDVTRIEFVENYRSTQSILDFSEHGLLVPATGSEEIDVEDTRDRIVSLESNADHENTTIEAIQSEAEDEAILAKVQEIVGNGDYRVEDDDGNLRVPEYRDIAVLTRTRDFGRELLETAEEYGVPTAYEGGIELFRTDQAKLLLAWLRILENDLDRGWAVVLEEAGYTLDEIDRILDRGDYPEDMTAFREELGAMETLGGITRRVFTRYGYDGETADVILHTIQSIHSTTTMTQGDLIRVIERSIDAGSTHEVSASAGANSVTVQTIHSAKGLEYPIVILANMNSGRYPPSGGGSSSISYQDPVGLRQRKVYTEAAQGHPHVYDNWRSDVLRRCLPRDYDEERRLLYVAITRAESHVVFTAGDDPNTFLEELPVDIESVVPDPETVAVDQSEQPHLEIDIRDPEGPVRYSPHSLMDEDVFEAVEAGRGLEFGSRVHDFAERYALGEAVEPQSEDEKRIRDLLDSMDGELRVEESAYLPLEVDGERVSLHGIVDLVHVTGDTIEIVDYKTDRGRHAESEYRTQLSVYWHVLDAVYSDREIAASIFYTADGERVAVAPFSRDDLRELVRDQTERM</sequence>
<proteinExistence type="inferred from homology"/>
<dbReference type="EC" id="5.6.2.4" evidence="13"/>
<keyword evidence="11" id="KW-0413">Isomerase</keyword>